<dbReference type="InterPro" id="IPR020051">
    <property type="entry name" value="SagB-type_dehydrogenase"/>
</dbReference>
<organism evidence="5 6">
    <name type="scientific">Alkalilimnicola ehrlichii</name>
    <dbReference type="NCBI Taxonomy" id="351052"/>
    <lineage>
        <taxon>Bacteria</taxon>
        <taxon>Pseudomonadati</taxon>
        <taxon>Pseudomonadota</taxon>
        <taxon>Gammaproteobacteria</taxon>
        <taxon>Chromatiales</taxon>
        <taxon>Ectothiorhodospiraceae</taxon>
        <taxon>Alkalilimnicola</taxon>
    </lineage>
</organism>
<evidence type="ECO:0000256" key="1">
    <source>
        <dbReference type="ARBA" id="ARBA00022450"/>
    </source>
</evidence>
<dbReference type="InterPro" id="IPR042099">
    <property type="entry name" value="ANL_N_sf"/>
</dbReference>
<dbReference type="AlphaFoldDB" id="A0A3E0WZL3"/>
<dbReference type="Gene3D" id="3.40.50.1820">
    <property type="entry name" value="alpha/beta hydrolase"/>
    <property type="match status" value="1"/>
</dbReference>
<gene>
    <name evidence="5" type="ORF">CAL65_04035</name>
</gene>
<dbReference type="SMART" id="SM00823">
    <property type="entry name" value="PKS_PP"/>
    <property type="match status" value="1"/>
</dbReference>
<evidence type="ECO:0000256" key="3">
    <source>
        <dbReference type="SAM" id="MobiDB-lite"/>
    </source>
</evidence>
<dbReference type="InterPro" id="IPR029058">
    <property type="entry name" value="AB_hydrolase_fold"/>
</dbReference>
<evidence type="ECO:0000259" key="4">
    <source>
        <dbReference type="PROSITE" id="PS50075"/>
    </source>
</evidence>
<accession>A0A3E0WZL3</accession>
<dbReference type="SUPFAM" id="SSF56801">
    <property type="entry name" value="Acetyl-CoA synthetase-like"/>
    <property type="match status" value="1"/>
</dbReference>
<keyword evidence="2" id="KW-0597">Phosphoprotein</keyword>
<comment type="caution">
    <text evidence="5">The sequence shown here is derived from an EMBL/GenBank/DDBJ whole genome shotgun (WGS) entry which is preliminary data.</text>
</comment>
<protein>
    <recommendedName>
        <fullName evidence="4">Carrier domain-containing protein</fullName>
    </recommendedName>
</protein>
<dbReference type="GO" id="GO:0031177">
    <property type="term" value="F:phosphopantetheine binding"/>
    <property type="evidence" value="ECO:0007669"/>
    <property type="project" value="InterPro"/>
</dbReference>
<evidence type="ECO:0000313" key="6">
    <source>
        <dbReference type="Proteomes" id="UP000256763"/>
    </source>
</evidence>
<dbReference type="InterPro" id="IPR009081">
    <property type="entry name" value="PP-bd_ACP"/>
</dbReference>
<dbReference type="InterPro" id="IPR000415">
    <property type="entry name" value="Nitroreductase-like"/>
</dbReference>
<proteinExistence type="predicted"/>
<dbReference type="GO" id="GO:0016491">
    <property type="term" value="F:oxidoreductase activity"/>
    <property type="evidence" value="ECO:0007669"/>
    <property type="project" value="InterPro"/>
</dbReference>
<evidence type="ECO:0000256" key="2">
    <source>
        <dbReference type="ARBA" id="ARBA00022553"/>
    </source>
</evidence>
<dbReference type="Pfam" id="PF00881">
    <property type="entry name" value="Nitroreductase"/>
    <property type="match status" value="1"/>
</dbReference>
<dbReference type="Proteomes" id="UP000256763">
    <property type="component" value="Unassembled WGS sequence"/>
</dbReference>
<dbReference type="PANTHER" id="PTHR45527">
    <property type="entry name" value="NONRIBOSOMAL PEPTIDE SYNTHETASE"/>
    <property type="match status" value="1"/>
</dbReference>
<dbReference type="PANTHER" id="PTHR45527:SF1">
    <property type="entry name" value="FATTY ACID SYNTHASE"/>
    <property type="match status" value="1"/>
</dbReference>
<dbReference type="GO" id="GO:0043041">
    <property type="term" value="P:amino acid activation for nonribosomal peptide biosynthetic process"/>
    <property type="evidence" value="ECO:0007669"/>
    <property type="project" value="TreeGrafter"/>
</dbReference>
<dbReference type="PROSITE" id="PS50075">
    <property type="entry name" value="CARRIER"/>
    <property type="match status" value="1"/>
</dbReference>
<dbReference type="InterPro" id="IPR029479">
    <property type="entry name" value="Nitroreductase"/>
</dbReference>
<dbReference type="Gene3D" id="3.30.300.30">
    <property type="match status" value="2"/>
</dbReference>
<dbReference type="GO" id="GO:0005737">
    <property type="term" value="C:cytoplasm"/>
    <property type="evidence" value="ECO:0007669"/>
    <property type="project" value="TreeGrafter"/>
</dbReference>
<name>A0A3E0WZL3_9GAMM</name>
<feature type="region of interest" description="Disordered" evidence="3">
    <location>
        <begin position="464"/>
        <end position="497"/>
    </location>
</feature>
<dbReference type="Pfam" id="PF13193">
    <property type="entry name" value="AMP-binding_C"/>
    <property type="match status" value="1"/>
</dbReference>
<dbReference type="GO" id="GO:0044550">
    <property type="term" value="P:secondary metabolite biosynthetic process"/>
    <property type="evidence" value="ECO:0007669"/>
    <property type="project" value="TreeGrafter"/>
</dbReference>
<sequence>MHPDTGERLYRSGDLGRWLPDGTIEFLGRDDFQIKIRGQRIELPEIEHTARTHPEVKHAIADVFERGGQQSLVLFAVPHSEGADISHEKLAAEENDFAEGGVEITDPAERLLFKMQRLGIRQFDSGSNDEVQLSPAAALAGWKSQRVFQQQPVSLTQFSRFLGLLACRQIGESPKYDYGSAGGLYPVQCYLHVKRNRVEGVEEGFYYYDPVRHALVALEAGPLDEDIHYSHNREAAASAGFSVFLVGDLEAIVPLYGAFGRDMCLLEAGAMAQLLRSRAGEFGIGVCQLGDLSTDPIIKACRLGERHAFLASLIGGGIEPREEAAVASTPTKNTEDFRSRLKAYLQEQLPSYMIPARIVSLPELPLTANGKVDRALLRQRAETVEATPAAQAVPPANEIESVIAAELQTLLGVSEVQVTDNFFDIGATSALLVKLYHRICQRLEQSFALINVFQHPSVRSLADFIGTQGDGDKPSRSASKARAQKRLQRLKSSSSKA</sequence>
<dbReference type="SUPFAM" id="SSF47336">
    <property type="entry name" value="ACP-like"/>
    <property type="match status" value="1"/>
</dbReference>
<dbReference type="Gene3D" id="3.40.109.10">
    <property type="entry name" value="NADH Oxidase"/>
    <property type="match status" value="1"/>
</dbReference>
<dbReference type="SUPFAM" id="SSF55469">
    <property type="entry name" value="FMN-dependent nitroreductase-like"/>
    <property type="match status" value="1"/>
</dbReference>
<evidence type="ECO:0000313" key="5">
    <source>
        <dbReference type="EMBL" id="RFA38527.1"/>
    </source>
</evidence>
<dbReference type="Pfam" id="PF00550">
    <property type="entry name" value="PP-binding"/>
    <property type="match status" value="1"/>
</dbReference>
<dbReference type="CDD" id="cd02142">
    <property type="entry name" value="McbC_SagB-like_oxidoreductase"/>
    <property type="match status" value="1"/>
</dbReference>
<dbReference type="EMBL" id="NFZW01000003">
    <property type="protein sequence ID" value="RFA38527.1"/>
    <property type="molecule type" value="Genomic_DNA"/>
</dbReference>
<dbReference type="InterPro" id="IPR036736">
    <property type="entry name" value="ACP-like_sf"/>
</dbReference>
<keyword evidence="6" id="KW-1185">Reference proteome</keyword>
<dbReference type="NCBIfam" id="TIGR03605">
    <property type="entry name" value="antibiot_sagB"/>
    <property type="match status" value="1"/>
</dbReference>
<feature type="domain" description="Carrier" evidence="4">
    <location>
        <begin position="394"/>
        <end position="469"/>
    </location>
</feature>
<reference evidence="6" key="1">
    <citation type="submission" date="2017-05" db="EMBL/GenBank/DDBJ databases">
        <authorList>
            <person name="Sharma S."/>
            <person name="Sidhu C."/>
            <person name="Pinnaka A.K."/>
        </authorList>
    </citation>
    <scope>NUCLEOTIDE SEQUENCE [LARGE SCALE GENOMIC DNA]</scope>
    <source>
        <strain evidence="6">AK93</strain>
    </source>
</reference>
<dbReference type="InterPro" id="IPR025110">
    <property type="entry name" value="AMP-bd_C"/>
</dbReference>
<keyword evidence="1" id="KW-0596">Phosphopantetheine</keyword>
<dbReference type="InterPro" id="IPR045851">
    <property type="entry name" value="AMP-bd_C_sf"/>
</dbReference>
<dbReference type="InterPro" id="IPR020806">
    <property type="entry name" value="PKS_PP-bd"/>
</dbReference>
<dbReference type="Gene3D" id="3.40.50.12780">
    <property type="entry name" value="N-terminal domain of ligase-like"/>
    <property type="match status" value="1"/>
</dbReference>